<keyword evidence="4 5" id="KW-0694">RNA-binding</keyword>
<accession>A0ABV6PDA4</accession>
<sequence>MTPQARVQAAIEILDAVIAAARSGGPSADRIIADWFRTRRFAGSGDRRAVRDLAYGAIRACGEVPVSGRAAMLHLAQDDAALAALFDGSRHAPLPIAPDEPVAAGGIAPAWLTQRLAESGIAGAAAAALLARAPLDVRVNTLKARRDALELPLPGEPLAAPQGLRFAHGTPVEQWQAFKDGQIEVQDGGSQLACAAVDAAPGETVIDLCAGAGGKTLALAADMAGKGRLIACDTDRARLSRLAPRAARAGVPPIDTRLLGPGRELDALVDLAGKADAVLVDAPCSGTGTWRRNPEARWRLTPHELARLTAIQSRLLDVAAVLVRPGGRLVFVTCSLLDAEGADQVAGFLARHSAWQAVPLDLGAGTPRGHGLRLDPLQDTTDGFFIARLAAPW</sequence>
<dbReference type="SUPFAM" id="SSF53335">
    <property type="entry name" value="S-adenosyl-L-methionine-dependent methyltransferases"/>
    <property type="match status" value="1"/>
</dbReference>
<evidence type="ECO:0000256" key="3">
    <source>
        <dbReference type="ARBA" id="ARBA00022691"/>
    </source>
</evidence>
<feature type="binding site" evidence="5">
    <location>
        <position position="281"/>
    </location>
    <ligand>
        <name>S-adenosyl-L-methionine</name>
        <dbReference type="ChEBI" id="CHEBI:59789"/>
    </ligand>
</feature>
<comment type="caution">
    <text evidence="7">The sequence shown here is derived from an EMBL/GenBank/DDBJ whole genome shotgun (WGS) entry which is preliminary data.</text>
</comment>
<keyword evidence="8" id="KW-1185">Reference proteome</keyword>
<evidence type="ECO:0000259" key="6">
    <source>
        <dbReference type="PROSITE" id="PS51686"/>
    </source>
</evidence>
<comment type="similarity">
    <text evidence="5">Belongs to the class I-like SAM-binding methyltransferase superfamily. RsmB/NOP family.</text>
</comment>
<dbReference type="RefSeq" id="WP_379479335.1">
    <property type="nucleotide sequence ID" value="NZ_JBHLTL010000001.1"/>
</dbReference>
<evidence type="ECO:0000256" key="1">
    <source>
        <dbReference type="ARBA" id="ARBA00022603"/>
    </source>
</evidence>
<keyword evidence="2 5" id="KW-0808">Transferase</keyword>
<dbReference type="EMBL" id="JBHLTL010000001">
    <property type="protein sequence ID" value="MFC0587811.1"/>
    <property type="molecule type" value="Genomic_DNA"/>
</dbReference>
<reference evidence="7 8" key="1">
    <citation type="submission" date="2024-09" db="EMBL/GenBank/DDBJ databases">
        <authorList>
            <person name="Sun Q."/>
            <person name="Mori K."/>
        </authorList>
    </citation>
    <scope>NUCLEOTIDE SEQUENCE [LARGE SCALE GENOMIC DNA]</scope>
    <source>
        <strain evidence="7 8">NCAIM B.02537</strain>
    </source>
</reference>
<dbReference type="Gene3D" id="3.40.50.150">
    <property type="entry name" value="Vaccinia Virus protein VP39"/>
    <property type="match status" value="1"/>
</dbReference>
<evidence type="ECO:0000256" key="2">
    <source>
        <dbReference type="ARBA" id="ARBA00022679"/>
    </source>
</evidence>
<organism evidence="7 8">
    <name type="scientific">Novosphingobium aquiterrae</name>
    <dbReference type="NCBI Taxonomy" id="624388"/>
    <lineage>
        <taxon>Bacteria</taxon>
        <taxon>Pseudomonadati</taxon>
        <taxon>Pseudomonadota</taxon>
        <taxon>Alphaproteobacteria</taxon>
        <taxon>Sphingomonadales</taxon>
        <taxon>Sphingomonadaceae</taxon>
        <taxon>Novosphingobium</taxon>
    </lineage>
</organism>
<comment type="caution">
    <text evidence="5">Lacks conserved residue(s) required for the propagation of feature annotation.</text>
</comment>
<dbReference type="Proteomes" id="UP001589943">
    <property type="component" value="Unassembled WGS sequence"/>
</dbReference>
<dbReference type="InterPro" id="IPR023267">
    <property type="entry name" value="RCMT"/>
</dbReference>
<keyword evidence="3 5" id="KW-0949">S-adenosyl-L-methionine</keyword>
<dbReference type="EC" id="2.1.1.-" evidence="7"/>
<protein>
    <submittedName>
        <fullName evidence="7">RsmB/NOP family class I SAM-dependent RNA methyltransferase</fullName>
        <ecNumber evidence="7">2.1.1.-</ecNumber>
    </submittedName>
</protein>
<dbReference type="InterPro" id="IPR001678">
    <property type="entry name" value="MeTrfase_RsmB-F_NOP2_dom"/>
</dbReference>
<evidence type="ECO:0000256" key="5">
    <source>
        <dbReference type="PROSITE-ProRule" id="PRU01023"/>
    </source>
</evidence>
<dbReference type="PRINTS" id="PR02008">
    <property type="entry name" value="RCMTFAMILY"/>
</dbReference>
<name>A0ABV6PDA4_9SPHN</name>
<proteinExistence type="inferred from homology"/>
<feature type="active site" description="Nucleophile" evidence="5">
    <location>
        <position position="334"/>
    </location>
</feature>
<dbReference type="PANTHER" id="PTHR22807">
    <property type="entry name" value="NOP2 YEAST -RELATED NOL1/NOP2/FMU SUN DOMAIN-CONTAINING"/>
    <property type="match status" value="1"/>
</dbReference>
<feature type="domain" description="SAM-dependent MTase RsmB/NOP-type" evidence="6">
    <location>
        <begin position="102"/>
        <end position="392"/>
    </location>
</feature>
<dbReference type="InterPro" id="IPR029063">
    <property type="entry name" value="SAM-dependent_MTases_sf"/>
</dbReference>
<evidence type="ECO:0000313" key="8">
    <source>
        <dbReference type="Proteomes" id="UP001589943"/>
    </source>
</evidence>
<dbReference type="PANTHER" id="PTHR22807:SF53">
    <property type="entry name" value="RIBOSOMAL RNA SMALL SUBUNIT METHYLTRANSFERASE B-RELATED"/>
    <property type="match status" value="1"/>
</dbReference>
<gene>
    <name evidence="7" type="ORF">ACFFF7_00125</name>
</gene>
<keyword evidence="1 5" id="KW-0489">Methyltransferase</keyword>
<evidence type="ECO:0000256" key="4">
    <source>
        <dbReference type="ARBA" id="ARBA00022884"/>
    </source>
</evidence>
<dbReference type="InterPro" id="IPR049560">
    <property type="entry name" value="MeTrfase_RsmB-F_NOP2_cat"/>
</dbReference>
<dbReference type="CDD" id="cd02440">
    <property type="entry name" value="AdoMet_MTases"/>
    <property type="match status" value="1"/>
</dbReference>
<dbReference type="Pfam" id="PF01189">
    <property type="entry name" value="Methyltr_RsmB-F"/>
    <property type="match status" value="1"/>
</dbReference>
<feature type="binding site" evidence="5">
    <location>
        <position position="233"/>
    </location>
    <ligand>
        <name>S-adenosyl-L-methionine</name>
        <dbReference type="ChEBI" id="CHEBI:59789"/>
    </ligand>
</feature>
<dbReference type="PROSITE" id="PS51686">
    <property type="entry name" value="SAM_MT_RSMB_NOP"/>
    <property type="match status" value="1"/>
</dbReference>
<dbReference type="GO" id="GO:0008168">
    <property type="term" value="F:methyltransferase activity"/>
    <property type="evidence" value="ECO:0007669"/>
    <property type="project" value="UniProtKB-KW"/>
</dbReference>
<dbReference type="GO" id="GO:0032259">
    <property type="term" value="P:methylation"/>
    <property type="evidence" value="ECO:0007669"/>
    <property type="project" value="UniProtKB-KW"/>
</dbReference>
<evidence type="ECO:0000313" key="7">
    <source>
        <dbReference type="EMBL" id="MFC0587811.1"/>
    </source>
</evidence>